<dbReference type="EMBL" id="NBAG03000218">
    <property type="protein sequence ID" value="PNI80555.1"/>
    <property type="molecule type" value="Genomic_DNA"/>
</dbReference>
<reference evidence="4 5" key="1">
    <citation type="submission" date="2017-12" db="EMBL/GenBank/DDBJ databases">
        <title>High-resolution comparative analysis of great ape genomes.</title>
        <authorList>
            <person name="Pollen A."/>
            <person name="Hastie A."/>
            <person name="Hormozdiari F."/>
            <person name="Dougherty M."/>
            <person name="Liu R."/>
            <person name="Chaisson M."/>
            <person name="Hoppe E."/>
            <person name="Hill C."/>
            <person name="Pang A."/>
            <person name="Hillier L."/>
            <person name="Baker C."/>
            <person name="Armstrong J."/>
            <person name="Shendure J."/>
            <person name="Paten B."/>
            <person name="Wilson R."/>
            <person name="Chao H."/>
            <person name="Schneider V."/>
            <person name="Ventura M."/>
            <person name="Kronenberg Z."/>
            <person name="Murali S."/>
            <person name="Gordon D."/>
            <person name="Cantsilieris S."/>
            <person name="Munson K."/>
            <person name="Nelson B."/>
            <person name="Raja A."/>
            <person name="Underwood J."/>
            <person name="Diekhans M."/>
            <person name="Fiddes I."/>
            <person name="Haussler D."/>
            <person name="Eichler E."/>
        </authorList>
    </citation>
    <scope>NUCLEOTIDE SEQUENCE [LARGE SCALE GENOMIC DNA]</scope>
    <source>
        <strain evidence="4">Yerkes chimp pedigree #C0471</strain>
    </source>
</reference>
<feature type="region of interest" description="Disordered" evidence="3">
    <location>
        <begin position="48"/>
        <end position="135"/>
    </location>
</feature>
<protein>
    <submittedName>
        <fullName evidence="4">RBM6 isoform 13</fullName>
    </submittedName>
</protein>
<dbReference type="PANTHER" id="PTHR13948">
    <property type="entry name" value="RNA-BINDING PROTEIN"/>
    <property type="match status" value="1"/>
</dbReference>
<organism evidence="4 5">
    <name type="scientific">Pan troglodytes</name>
    <name type="common">Chimpanzee</name>
    <dbReference type="NCBI Taxonomy" id="9598"/>
    <lineage>
        <taxon>Eukaryota</taxon>
        <taxon>Metazoa</taxon>
        <taxon>Chordata</taxon>
        <taxon>Craniata</taxon>
        <taxon>Vertebrata</taxon>
        <taxon>Euteleostomi</taxon>
        <taxon>Mammalia</taxon>
        <taxon>Eutheria</taxon>
        <taxon>Euarchontoglires</taxon>
        <taxon>Primates</taxon>
        <taxon>Haplorrhini</taxon>
        <taxon>Catarrhini</taxon>
        <taxon>Hominidae</taxon>
        <taxon>Pan</taxon>
    </lineage>
</organism>
<name>A0A2J8P966_PANTR</name>
<sequence>MIQDKEVTLEYVSSLDFWYCKRCKANIGGHRSSCSFCKNPREVTEAKQELITYPQPQKTSIPAPLEKQPNQPLRPADKEPEPRKREEGQESRLGHQKREAERYLPPSRREGPTFRRDRERESWSGETRQDGESKTIMLKRIYRSTPPEVIVEVLEP</sequence>
<dbReference type="PANTHER" id="PTHR13948:SF22">
    <property type="entry name" value="RNA-BINDING PROTEIN 6"/>
    <property type="match status" value="1"/>
</dbReference>
<evidence type="ECO:0000256" key="1">
    <source>
        <dbReference type="ARBA" id="ARBA00004123"/>
    </source>
</evidence>
<keyword evidence="2" id="KW-0539">Nucleus</keyword>
<feature type="compositionally biased region" description="Basic and acidic residues" evidence="3">
    <location>
        <begin position="75"/>
        <end position="133"/>
    </location>
</feature>
<gene>
    <name evidence="4" type="ORF">CK820_G0005070</name>
</gene>
<dbReference type="GO" id="GO:0005634">
    <property type="term" value="C:nucleus"/>
    <property type="evidence" value="ECO:0007669"/>
    <property type="project" value="UniProtKB-SubCell"/>
</dbReference>
<comment type="caution">
    <text evidence="4">The sequence shown here is derived from an EMBL/GenBank/DDBJ whole genome shotgun (WGS) entry which is preliminary data.</text>
</comment>
<evidence type="ECO:0000313" key="5">
    <source>
        <dbReference type="Proteomes" id="UP000236370"/>
    </source>
</evidence>
<evidence type="ECO:0000313" key="4">
    <source>
        <dbReference type="EMBL" id="PNI80555.1"/>
    </source>
</evidence>
<accession>A0A2J8P966</accession>
<dbReference type="Proteomes" id="UP000236370">
    <property type="component" value="Unassembled WGS sequence"/>
</dbReference>
<proteinExistence type="predicted"/>
<comment type="subcellular location">
    <subcellularLocation>
        <location evidence="1">Nucleus</location>
    </subcellularLocation>
</comment>
<dbReference type="SMR" id="A0A2J8P966"/>
<evidence type="ECO:0000256" key="3">
    <source>
        <dbReference type="SAM" id="MobiDB-lite"/>
    </source>
</evidence>
<evidence type="ECO:0000256" key="2">
    <source>
        <dbReference type="ARBA" id="ARBA00023242"/>
    </source>
</evidence>
<feature type="non-terminal residue" evidence="4">
    <location>
        <position position="156"/>
    </location>
</feature>
<dbReference type="AlphaFoldDB" id="A0A2J8P966"/>